<dbReference type="OrthoDB" id="6938530at2"/>
<dbReference type="EMBL" id="AMWJ02000002">
    <property type="protein sequence ID" value="NNJ16230.1"/>
    <property type="molecule type" value="Genomic_DNA"/>
</dbReference>
<evidence type="ECO:0000313" key="1">
    <source>
        <dbReference type="EMBL" id="NNJ16230.1"/>
    </source>
</evidence>
<reference evidence="1 2" key="1">
    <citation type="journal article" date="2013" name="Genome Announc.">
        <title>Genome Sequence of Naphthalene-Degrading Soil Bacterium Pseudomonas putida CSV86.</title>
        <authorList>
            <person name="Phale P.S."/>
            <person name="Paliwal V."/>
            <person name="Raju S.C."/>
            <person name="Modak A."/>
            <person name="Purohit H.J."/>
        </authorList>
    </citation>
    <scope>NUCLEOTIDE SEQUENCE [LARGE SCALE GENOMIC DNA]</scope>
    <source>
        <strain evidence="1 2">CSV86</strain>
    </source>
</reference>
<organism evidence="1 2">
    <name type="scientific">Pseudomonas bharatica CSV86</name>
    <dbReference type="NCBI Taxonomy" id="1005395"/>
    <lineage>
        <taxon>Bacteria</taxon>
        <taxon>Pseudomonadati</taxon>
        <taxon>Pseudomonadota</taxon>
        <taxon>Gammaproteobacteria</taxon>
        <taxon>Pseudomonadales</taxon>
        <taxon>Pseudomonadaceae</taxon>
        <taxon>Pseudomonas</taxon>
        <taxon>Pseudomonas bharatica</taxon>
    </lineage>
</organism>
<proteinExistence type="predicted"/>
<keyword evidence="2" id="KW-1185">Reference proteome</keyword>
<sequence length="147" mass="15979">MTLSAEAKMTGDLFEVDKRLSLKPVVDFNTYLSNAFGDGRCACARCKDSANDESAYAFAHSFEFNGIPLHRRFAVTTAADVLGGLKKAWLSYNKEEMPMTGSLDLEAVKAFVEPSLHVRVKPLLLASGLVKEQADGGLQLMADGDFV</sequence>
<accession>A0A7K4EFQ4</accession>
<evidence type="ECO:0000313" key="2">
    <source>
        <dbReference type="Proteomes" id="UP000010448"/>
    </source>
</evidence>
<comment type="caution">
    <text evidence="1">The sequence shown here is derived from an EMBL/GenBank/DDBJ whole genome shotgun (WGS) entry which is preliminary data.</text>
</comment>
<protein>
    <submittedName>
        <fullName evidence="1">Uncharacterized protein</fullName>
    </submittedName>
</protein>
<dbReference type="AlphaFoldDB" id="A0A7K4EFQ4"/>
<gene>
    <name evidence="1" type="ORF">CSV86_013895</name>
</gene>
<name>A0A7K4EFQ4_9PSED</name>
<dbReference type="Proteomes" id="UP000010448">
    <property type="component" value="Unassembled WGS sequence"/>
</dbReference>